<dbReference type="EMBL" id="PYSG01000002">
    <property type="protein sequence ID" value="PTA51214.1"/>
    <property type="molecule type" value="Genomic_DNA"/>
</dbReference>
<proteinExistence type="predicted"/>
<keyword evidence="2" id="KW-1185">Reference proteome</keyword>
<protein>
    <submittedName>
        <fullName evidence="1">Uncharacterized protein</fullName>
    </submittedName>
</protein>
<name>A0ABX5HYL3_9GAMM</name>
<reference evidence="1 2" key="1">
    <citation type="submission" date="2018-03" db="EMBL/GenBank/DDBJ databases">
        <authorList>
            <person name="Dailey F.E."/>
        </authorList>
    </citation>
    <scope>NUCLEOTIDE SEQUENCE [LARGE SCALE GENOMIC DNA]</scope>
    <source>
        <strain evidence="1 2">CW7</strain>
    </source>
</reference>
<gene>
    <name evidence="1" type="ORF">C9I43_12295</name>
</gene>
<accession>A0ABX5HYL3</accession>
<evidence type="ECO:0000313" key="2">
    <source>
        <dbReference type="Proteomes" id="UP000240506"/>
    </source>
</evidence>
<dbReference type="Proteomes" id="UP000240506">
    <property type="component" value="Unassembled WGS sequence"/>
</dbReference>
<comment type="caution">
    <text evidence="1">The sequence shown here is derived from an EMBL/GenBank/DDBJ whole genome shotgun (WGS) entry which is preliminary data.</text>
</comment>
<evidence type="ECO:0000313" key="1">
    <source>
        <dbReference type="EMBL" id="PTA51214.1"/>
    </source>
</evidence>
<sequence>MRSVDWQYYFSDTTPIVFKISFPEGSSVASMPPTATSVIMLILTNPLTAHSAKKLLPQRLKD</sequence>
<reference evidence="1 2" key="2">
    <citation type="submission" date="2018-04" db="EMBL/GenBank/DDBJ databases">
        <title>Genomic sequence of a freshwater isolate of Shewanella morhuae.</title>
        <authorList>
            <person name="Castillo D.E."/>
            <person name="Gram L."/>
        </authorList>
    </citation>
    <scope>NUCLEOTIDE SEQUENCE [LARGE SCALE GENOMIC DNA]</scope>
    <source>
        <strain evidence="1 2">CW7</strain>
    </source>
</reference>
<organism evidence="1 2">
    <name type="scientific">Shewanella morhuae</name>
    <dbReference type="NCBI Taxonomy" id="365591"/>
    <lineage>
        <taxon>Bacteria</taxon>
        <taxon>Pseudomonadati</taxon>
        <taxon>Pseudomonadota</taxon>
        <taxon>Gammaproteobacteria</taxon>
        <taxon>Alteromonadales</taxon>
        <taxon>Shewanellaceae</taxon>
        <taxon>Shewanella</taxon>
    </lineage>
</organism>